<dbReference type="InterPro" id="IPR023192">
    <property type="entry name" value="TGS-like_dom_sf"/>
</dbReference>
<dbReference type="PROSITE" id="PS51880">
    <property type="entry name" value="TGS"/>
    <property type="match status" value="1"/>
</dbReference>
<keyword evidence="2" id="KW-0479">Metal-binding</keyword>
<evidence type="ECO:0000313" key="7">
    <source>
        <dbReference type="Proteomes" id="UP000605201"/>
    </source>
</evidence>
<dbReference type="GO" id="GO:0005525">
    <property type="term" value="F:GTP binding"/>
    <property type="evidence" value="ECO:0007669"/>
    <property type="project" value="InterPro"/>
</dbReference>
<evidence type="ECO:0000256" key="1">
    <source>
        <dbReference type="ARBA" id="ARBA00001946"/>
    </source>
</evidence>
<evidence type="ECO:0000313" key="6">
    <source>
        <dbReference type="EMBL" id="MBC8433211.1"/>
    </source>
</evidence>
<dbReference type="Gene3D" id="1.10.150.300">
    <property type="entry name" value="TGS-like domain"/>
    <property type="match status" value="1"/>
</dbReference>
<dbReference type="InterPro" id="IPR013029">
    <property type="entry name" value="YchF_C"/>
</dbReference>
<evidence type="ECO:0000256" key="2">
    <source>
        <dbReference type="ARBA" id="ARBA00022723"/>
    </source>
</evidence>
<dbReference type="Pfam" id="PF06071">
    <property type="entry name" value="YchF-GTPase_C"/>
    <property type="match status" value="1"/>
</dbReference>
<dbReference type="InterPro" id="IPR004095">
    <property type="entry name" value="TGS"/>
</dbReference>
<dbReference type="InterPro" id="IPR012676">
    <property type="entry name" value="TGS-like"/>
</dbReference>
<dbReference type="Proteomes" id="UP000605201">
    <property type="component" value="Unassembled WGS sequence"/>
</dbReference>
<dbReference type="InterPro" id="IPR012675">
    <property type="entry name" value="Beta-grasp_dom_sf"/>
</dbReference>
<dbReference type="InterPro" id="IPR004396">
    <property type="entry name" value="ATPase_YchF/OLA1"/>
</dbReference>
<dbReference type="PANTHER" id="PTHR23305:SF18">
    <property type="entry name" value="OBG-TYPE G DOMAIN-CONTAINING PROTEIN"/>
    <property type="match status" value="1"/>
</dbReference>
<comment type="cofactor">
    <cofactor evidence="1">
        <name>Mg(2+)</name>
        <dbReference type="ChEBI" id="CHEBI:18420"/>
    </cofactor>
</comment>
<dbReference type="Gene3D" id="3.10.20.30">
    <property type="match status" value="1"/>
</dbReference>
<comment type="caution">
    <text evidence="6">The sequence shown here is derived from an EMBL/GenBank/DDBJ whole genome shotgun (WGS) entry which is preliminary data.</text>
</comment>
<dbReference type="Gene3D" id="3.40.50.300">
    <property type="entry name" value="P-loop containing nucleotide triphosphate hydrolases"/>
    <property type="match status" value="1"/>
</dbReference>
<dbReference type="GO" id="GO:0005524">
    <property type="term" value="F:ATP binding"/>
    <property type="evidence" value="ECO:0007669"/>
    <property type="project" value="UniProtKB-KW"/>
</dbReference>
<accession>A0A8J6P4I8</accession>
<keyword evidence="3" id="KW-0547">Nucleotide-binding</keyword>
<proteinExistence type="predicted"/>
<dbReference type="PIRSF" id="PIRSF006641">
    <property type="entry name" value="CHP00092"/>
    <property type="match status" value="1"/>
</dbReference>
<sequence>TTIFNALTRSEAEVGAYANSKAEPNVAVIEVSDERITRLTQLYHPKKTTYATIEIVDFAGLTKGSARKDDFFSAQMNIVRNLDAIALVARNFSDDLMGSPAPLADIDTIDIEFILSDMIITEKRLERIAWSNRRGKKTNSMQLEEKILQKILEELYRGRHVRDLTLNHNEQKLISGFQFLTHKPFFVILNSGEENFGRNQDLLAKIEAKYKIIEFAGNFEMELAAISDSEEAGLFMTEMGIAESARDRMNRFAYDILGHISFITVGTDEVRAWTLHNGDTALDAAATIHSDLCRGFIRAECFSYDNLMACGSEKGIRDNGHFRLEGKNYKVKDGDILNIRFSI</sequence>
<dbReference type="SUPFAM" id="SSF81271">
    <property type="entry name" value="TGS-like"/>
    <property type="match status" value="1"/>
</dbReference>
<feature type="domain" description="TGS" evidence="5">
    <location>
        <begin position="258"/>
        <end position="341"/>
    </location>
</feature>
<dbReference type="GO" id="GO:0016887">
    <property type="term" value="F:ATP hydrolysis activity"/>
    <property type="evidence" value="ECO:0007669"/>
    <property type="project" value="InterPro"/>
</dbReference>
<evidence type="ECO:0000256" key="3">
    <source>
        <dbReference type="ARBA" id="ARBA00022741"/>
    </source>
</evidence>
<gene>
    <name evidence="6" type="primary">ychF</name>
    <name evidence="6" type="ORF">H8D96_14980</name>
</gene>
<dbReference type="AlphaFoldDB" id="A0A8J6P4I8"/>
<keyword evidence="4" id="KW-0067">ATP-binding</keyword>
<dbReference type="FunFam" id="3.10.20.30:FF:000001">
    <property type="entry name" value="Ribosome-binding ATPase YchF"/>
    <property type="match status" value="1"/>
</dbReference>
<dbReference type="InterPro" id="IPR027417">
    <property type="entry name" value="P-loop_NTPase"/>
</dbReference>
<evidence type="ECO:0000256" key="4">
    <source>
        <dbReference type="ARBA" id="ARBA00022840"/>
    </source>
</evidence>
<dbReference type="SUPFAM" id="SSF52540">
    <property type="entry name" value="P-loop containing nucleoside triphosphate hydrolases"/>
    <property type="match status" value="1"/>
</dbReference>
<feature type="non-terminal residue" evidence="6">
    <location>
        <position position="1"/>
    </location>
</feature>
<dbReference type="PANTHER" id="PTHR23305">
    <property type="entry name" value="OBG GTPASE FAMILY"/>
    <property type="match status" value="1"/>
</dbReference>
<dbReference type="GO" id="GO:0046872">
    <property type="term" value="F:metal ion binding"/>
    <property type="evidence" value="ECO:0007669"/>
    <property type="project" value="UniProtKB-KW"/>
</dbReference>
<dbReference type="EMBL" id="JACNIG010000281">
    <property type="protein sequence ID" value="MBC8433211.1"/>
    <property type="molecule type" value="Genomic_DNA"/>
</dbReference>
<dbReference type="GO" id="GO:0005737">
    <property type="term" value="C:cytoplasm"/>
    <property type="evidence" value="ECO:0007669"/>
    <property type="project" value="TreeGrafter"/>
</dbReference>
<organism evidence="6 7">
    <name type="scientific">Candidatus Desulfatibia vada</name>
    <dbReference type="NCBI Taxonomy" id="2841696"/>
    <lineage>
        <taxon>Bacteria</taxon>
        <taxon>Pseudomonadati</taxon>
        <taxon>Thermodesulfobacteriota</taxon>
        <taxon>Desulfobacteria</taxon>
        <taxon>Desulfobacterales</taxon>
        <taxon>Desulfobacterales incertae sedis</taxon>
        <taxon>Candidatus Desulfatibia</taxon>
    </lineage>
</organism>
<evidence type="ECO:0000259" key="5">
    <source>
        <dbReference type="PROSITE" id="PS51880"/>
    </source>
</evidence>
<protein>
    <submittedName>
        <fullName evidence="6">Redox-regulated ATPase YchF</fullName>
    </submittedName>
</protein>
<reference evidence="6 7" key="1">
    <citation type="submission" date="2020-08" db="EMBL/GenBank/DDBJ databases">
        <title>Bridging the membrane lipid divide: bacteria of the FCB group superphylum have the potential to synthesize archaeal ether lipids.</title>
        <authorList>
            <person name="Villanueva L."/>
            <person name="Von Meijenfeldt F.A.B."/>
            <person name="Westbye A.B."/>
            <person name="Yadav S."/>
            <person name="Hopmans E.C."/>
            <person name="Dutilh B.E."/>
            <person name="Sinninghe Damste J.S."/>
        </authorList>
    </citation>
    <scope>NUCLEOTIDE SEQUENCE [LARGE SCALE GENOMIC DNA]</scope>
    <source>
        <strain evidence="6">NIOZ-UU17</strain>
    </source>
</reference>
<name>A0A8J6P4I8_9BACT</name>